<dbReference type="Proteomes" id="UP000183670">
    <property type="component" value="Unassembled WGS sequence"/>
</dbReference>
<dbReference type="Gene3D" id="2.130.10.10">
    <property type="entry name" value="YVTN repeat-like/Quinoprotein amine dehydrogenase"/>
    <property type="match status" value="2"/>
</dbReference>
<dbReference type="InterPro" id="IPR003661">
    <property type="entry name" value="HisK_dim/P_dom"/>
</dbReference>
<keyword evidence="10" id="KW-1133">Transmembrane helix</keyword>
<dbReference type="InterPro" id="IPR005467">
    <property type="entry name" value="His_kinase_dom"/>
</dbReference>
<evidence type="ECO:0000259" key="13">
    <source>
        <dbReference type="PROSITE" id="PS50110"/>
    </source>
</evidence>
<accession>A0A1G6G2P9</accession>
<evidence type="ECO:0000256" key="9">
    <source>
        <dbReference type="SAM" id="MobiDB-lite"/>
    </source>
</evidence>
<dbReference type="InterPro" id="IPR036097">
    <property type="entry name" value="HisK_dim/P_sf"/>
</dbReference>
<feature type="domain" description="Histidine kinase" evidence="12">
    <location>
        <begin position="799"/>
        <end position="1016"/>
    </location>
</feature>
<feature type="compositionally biased region" description="Low complexity" evidence="9">
    <location>
        <begin position="1198"/>
        <end position="1208"/>
    </location>
</feature>
<evidence type="ECO:0000256" key="4">
    <source>
        <dbReference type="ARBA" id="ARBA00022679"/>
    </source>
</evidence>
<dbReference type="Pfam" id="PF12833">
    <property type="entry name" value="HTH_18"/>
    <property type="match status" value="1"/>
</dbReference>
<dbReference type="Gene3D" id="1.10.287.130">
    <property type="match status" value="1"/>
</dbReference>
<dbReference type="SMART" id="SM00448">
    <property type="entry name" value="REC"/>
    <property type="match status" value="1"/>
</dbReference>
<organism evidence="14 15">
    <name type="scientific">Bacteroides ovatus</name>
    <dbReference type="NCBI Taxonomy" id="28116"/>
    <lineage>
        <taxon>Bacteria</taxon>
        <taxon>Pseudomonadati</taxon>
        <taxon>Bacteroidota</taxon>
        <taxon>Bacteroidia</taxon>
        <taxon>Bacteroidales</taxon>
        <taxon>Bacteroidaceae</taxon>
        <taxon>Bacteroides</taxon>
    </lineage>
</organism>
<dbReference type="InterPro" id="IPR003594">
    <property type="entry name" value="HATPase_dom"/>
</dbReference>
<evidence type="ECO:0000256" key="1">
    <source>
        <dbReference type="ARBA" id="ARBA00000085"/>
    </source>
</evidence>
<dbReference type="InterPro" id="IPR013783">
    <property type="entry name" value="Ig-like_fold"/>
</dbReference>
<evidence type="ECO:0000313" key="15">
    <source>
        <dbReference type="Proteomes" id="UP000183670"/>
    </source>
</evidence>
<dbReference type="SUPFAM" id="SSF46689">
    <property type="entry name" value="Homeodomain-like"/>
    <property type="match status" value="1"/>
</dbReference>
<dbReference type="Gene3D" id="1.10.10.60">
    <property type="entry name" value="Homeodomain-like"/>
    <property type="match status" value="1"/>
</dbReference>
<dbReference type="InterPro" id="IPR036890">
    <property type="entry name" value="HATPase_C_sf"/>
</dbReference>
<dbReference type="Pfam" id="PF07494">
    <property type="entry name" value="Reg_prop"/>
    <property type="match status" value="3"/>
</dbReference>
<dbReference type="CDD" id="cd00075">
    <property type="entry name" value="HATPase"/>
    <property type="match status" value="1"/>
</dbReference>
<evidence type="ECO:0000256" key="3">
    <source>
        <dbReference type="ARBA" id="ARBA00022553"/>
    </source>
</evidence>
<evidence type="ECO:0000313" key="14">
    <source>
        <dbReference type="EMBL" id="SDB75496.1"/>
    </source>
</evidence>
<gene>
    <name evidence="14" type="ORF">SAMN05192581_1002120</name>
</gene>
<dbReference type="GO" id="GO:0043565">
    <property type="term" value="F:sequence-specific DNA binding"/>
    <property type="evidence" value="ECO:0007669"/>
    <property type="project" value="InterPro"/>
</dbReference>
<comment type="catalytic activity">
    <reaction evidence="1">
        <text>ATP + protein L-histidine = ADP + protein N-phospho-L-histidine.</text>
        <dbReference type="EC" id="2.7.13.3"/>
    </reaction>
</comment>
<feature type="region of interest" description="Disordered" evidence="9">
    <location>
        <begin position="1020"/>
        <end position="1049"/>
    </location>
</feature>
<dbReference type="Pfam" id="PF00512">
    <property type="entry name" value="HisKA"/>
    <property type="match status" value="1"/>
</dbReference>
<dbReference type="PANTHER" id="PTHR43547:SF2">
    <property type="entry name" value="HYBRID SIGNAL TRANSDUCTION HISTIDINE KINASE C"/>
    <property type="match status" value="1"/>
</dbReference>
<dbReference type="FunFam" id="3.30.565.10:FF:000006">
    <property type="entry name" value="Sensor histidine kinase WalK"/>
    <property type="match status" value="1"/>
</dbReference>
<dbReference type="InterPro" id="IPR011123">
    <property type="entry name" value="Y_Y_Y"/>
</dbReference>
<feature type="region of interest" description="Disordered" evidence="9">
    <location>
        <begin position="1188"/>
        <end position="1212"/>
    </location>
</feature>
<evidence type="ECO:0000256" key="7">
    <source>
        <dbReference type="ARBA" id="ARBA00023163"/>
    </source>
</evidence>
<feature type="modified residue" description="4-aspartylphosphate" evidence="8">
    <location>
        <position position="1101"/>
    </location>
</feature>
<sequence length="1323" mass="149903">MVRFNLVITLLLMISIAVKAELTNRMFDVRHVGYAEGLSSQRVFSIVEDGDGAMWIATKTGIDRYNGHTVKNYDLPGSFYYGDLAGRRLYLLYDAQQGLFAYDHTGRIYRYSTILDHFEQVLHLGQLIQEEVILNKLCLDSDGTWWMGADKGLYKQEADHRIVAVLKGQYVNDIAFAGESLFVGTSNGVWQLSHALPDKKRQLLEGWNVQTLFCDKPKKELWIGTFGSGLSVMNLDTSKVLALEGQGSTFLHPIRAITDYDVHTILIGVDGGGVYAIDKDTKKARLLMNTRDDTDTYLRGNGVYAVTRDDQGNIWIGSYTGGVSVAILLKHPISILAHEKGNTHSLISNNVNDIEENPDGNQWFATDDGISIRNTLSGTWKHVLKEIVTISLCTSGNGNVWVGTYGDGVYLLDNNGRVLRHLTKQQGQLTTNYIFSVRQDMEGDLWIGGLDGCLIMFEKEKGSKRSFDVNWVQSIEPIDRNRVAVATVNGFFLVDKHTGNIQHYANSQEFHNQNVSAYIISMLFNDDETVWLGTEGGGLNLYDMKNRTVKTFTVQEGLPSNDIYSLQQDDKKRLWVSTGKGIALIDSLRVSNLNYAGNIDKEYNKSSFARLMNGEFVYGSTDGAVFIMPLDISTVDYWTLLRFTGLTVDYQNVQEEESLRPAIHDMLADRAVRLGYKYNSFTVSFESINYRFQRDIVYQHILEGYDNDWSKPSAEGKASYTKVSPGTYLFKVRSLRRSDGKTISESTLEVKVSQPWWNSWWAWTIYLFIIGFVFYFILRYKSNQLQKKYDEDKIRFFIDTAHDIRTPVTLIMAPLEDLNREQDLSDKARYYLNLAHESTRKLHSLITQLLEFEKVDAHKPSSSSVPLCLNEVLLKEVSVFRSFCEKKQLTLNLTQPDESIFVSADKHLIEMLLDNLLSNACKYTMPQGEISLDLKATKRKAILSLKDNGIGIPKKAKKHIFSDIYRAENARQSQEEGTGFGLLQVQRIVKMLHGKITFCSEEGKGTTFIVTLPRTTTVAEPVSHESSLEHLAGTSDNNSPETDKMKDPDDRNTLLIVEDHETLRHYLRQTFEHLYRVIDVADGHEAIACLANEYPDIILSDVMMPGIRGDELCRMVKENPDTSGIPVVLLTAKANHEAIVEGLKKGADDYIPKPFSTEILKLKVQGLIDNRNRQRQFFMRQAIAQVEAGDKRDDNESNENNESIDNKNVTTASETMAEGDRRFIMQATRFVLEHLDEPDFNINLLCHEMAMSRTLFYSRLKSLTGKGPQEFIRIIRLQKAAELLKEGKSVTDVAAETGFVNTKYFSSLFKKQFGMQPSKYSGK</sequence>
<dbReference type="InterPro" id="IPR011006">
    <property type="entry name" value="CheY-like_superfamily"/>
</dbReference>
<keyword evidence="5" id="KW-0418">Kinase</keyword>
<keyword evidence="10" id="KW-0812">Transmembrane</keyword>
<evidence type="ECO:0000259" key="12">
    <source>
        <dbReference type="PROSITE" id="PS50109"/>
    </source>
</evidence>
<name>A0A1G6G2P9_BACOV</name>
<evidence type="ECO:0000256" key="2">
    <source>
        <dbReference type="ARBA" id="ARBA00012438"/>
    </source>
</evidence>
<evidence type="ECO:0000256" key="6">
    <source>
        <dbReference type="ARBA" id="ARBA00023015"/>
    </source>
</evidence>
<dbReference type="EC" id="2.7.13.3" evidence="2"/>
<dbReference type="InterPro" id="IPR015943">
    <property type="entry name" value="WD40/YVTN_repeat-like_dom_sf"/>
</dbReference>
<keyword evidence="7" id="KW-0804">Transcription</keyword>
<evidence type="ECO:0000259" key="11">
    <source>
        <dbReference type="PROSITE" id="PS01124"/>
    </source>
</evidence>
<dbReference type="RefSeq" id="WP_074556584.1">
    <property type="nucleotide sequence ID" value="NZ_FMYE01000002.1"/>
</dbReference>
<dbReference type="Gene3D" id="2.60.40.10">
    <property type="entry name" value="Immunoglobulins"/>
    <property type="match status" value="1"/>
</dbReference>
<dbReference type="PROSITE" id="PS50109">
    <property type="entry name" value="HIS_KIN"/>
    <property type="match status" value="1"/>
</dbReference>
<dbReference type="CDD" id="cd00082">
    <property type="entry name" value="HisKA"/>
    <property type="match status" value="1"/>
</dbReference>
<dbReference type="InterPro" id="IPR011110">
    <property type="entry name" value="Reg_prop"/>
</dbReference>
<keyword evidence="3 8" id="KW-0597">Phosphoprotein</keyword>
<evidence type="ECO:0000256" key="10">
    <source>
        <dbReference type="SAM" id="Phobius"/>
    </source>
</evidence>
<evidence type="ECO:0000256" key="8">
    <source>
        <dbReference type="PROSITE-ProRule" id="PRU00169"/>
    </source>
</evidence>
<protein>
    <recommendedName>
        <fullName evidence="2">histidine kinase</fullName>
        <ecNumber evidence="2">2.7.13.3</ecNumber>
    </recommendedName>
</protein>
<reference evidence="14 15" key="1">
    <citation type="submission" date="2016-10" db="EMBL/GenBank/DDBJ databases">
        <authorList>
            <person name="de Groot N.N."/>
        </authorList>
    </citation>
    <scope>NUCLEOTIDE SEQUENCE [LARGE SCALE GENOMIC DNA]</scope>
    <source>
        <strain evidence="14 15">NLAE-zl-C500</strain>
    </source>
</reference>
<dbReference type="SUPFAM" id="SSF52172">
    <property type="entry name" value="CheY-like"/>
    <property type="match status" value="1"/>
</dbReference>
<dbReference type="SMART" id="SM00388">
    <property type="entry name" value="HisKA"/>
    <property type="match status" value="1"/>
</dbReference>
<proteinExistence type="predicted"/>
<dbReference type="SUPFAM" id="SSF63829">
    <property type="entry name" value="Calcium-dependent phosphotriesterase"/>
    <property type="match status" value="2"/>
</dbReference>
<dbReference type="SMART" id="SM00342">
    <property type="entry name" value="HTH_ARAC"/>
    <property type="match status" value="1"/>
</dbReference>
<keyword evidence="6" id="KW-0805">Transcription regulation</keyword>
<dbReference type="PANTHER" id="PTHR43547">
    <property type="entry name" value="TWO-COMPONENT HISTIDINE KINASE"/>
    <property type="match status" value="1"/>
</dbReference>
<dbReference type="PRINTS" id="PR00344">
    <property type="entry name" value="BCTRLSENSOR"/>
</dbReference>
<dbReference type="Pfam" id="PF07495">
    <property type="entry name" value="Y_Y_Y"/>
    <property type="match status" value="1"/>
</dbReference>
<dbReference type="GO" id="GO:0003700">
    <property type="term" value="F:DNA-binding transcription factor activity"/>
    <property type="evidence" value="ECO:0007669"/>
    <property type="project" value="InterPro"/>
</dbReference>
<dbReference type="SUPFAM" id="SSF55874">
    <property type="entry name" value="ATPase domain of HSP90 chaperone/DNA topoisomerase II/histidine kinase"/>
    <property type="match status" value="1"/>
</dbReference>
<dbReference type="SUPFAM" id="SSF47384">
    <property type="entry name" value="Homodimeric domain of signal transducing histidine kinase"/>
    <property type="match status" value="1"/>
</dbReference>
<dbReference type="InterPro" id="IPR018060">
    <property type="entry name" value="HTH_AraC"/>
</dbReference>
<dbReference type="InterPro" id="IPR009057">
    <property type="entry name" value="Homeodomain-like_sf"/>
</dbReference>
<dbReference type="Gene3D" id="3.40.50.2300">
    <property type="match status" value="1"/>
</dbReference>
<keyword evidence="4" id="KW-0808">Transferase</keyword>
<dbReference type="GO" id="GO:0000155">
    <property type="term" value="F:phosphorelay sensor kinase activity"/>
    <property type="evidence" value="ECO:0007669"/>
    <property type="project" value="InterPro"/>
</dbReference>
<dbReference type="PROSITE" id="PS01124">
    <property type="entry name" value="HTH_ARAC_FAMILY_2"/>
    <property type="match status" value="1"/>
</dbReference>
<dbReference type="InterPro" id="IPR004358">
    <property type="entry name" value="Sig_transdc_His_kin-like_C"/>
</dbReference>
<evidence type="ECO:0000256" key="5">
    <source>
        <dbReference type="ARBA" id="ARBA00022777"/>
    </source>
</evidence>
<dbReference type="Pfam" id="PF02518">
    <property type="entry name" value="HATPase_c"/>
    <property type="match status" value="1"/>
</dbReference>
<feature type="transmembrane region" description="Helical" evidence="10">
    <location>
        <begin position="760"/>
        <end position="778"/>
    </location>
</feature>
<dbReference type="InterPro" id="IPR001789">
    <property type="entry name" value="Sig_transdc_resp-reg_receiver"/>
</dbReference>
<dbReference type="EMBL" id="FMYE01000002">
    <property type="protein sequence ID" value="SDB75496.1"/>
    <property type="molecule type" value="Genomic_DNA"/>
</dbReference>
<keyword evidence="10" id="KW-0472">Membrane</keyword>
<dbReference type="Gene3D" id="3.30.565.10">
    <property type="entry name" value="Histidine kinase-like ATPase, C-terminal domain"/>
    <property type="match status" value="1"/>
</dbReference>
<dbReference type="PROSITE" id="PS50110">
    <property type="entry name" value="RESPONSE_REGULATORY"/>
    <property type="match status" value="1"/>
</dbReference>
<dbReference type="SMART" id="SM00387">
    <property type="entry name" value="HATPase_c"/>
    <property type="match status" value="1"/>
</dbReference>
<dbReference type="Pfam" id="PF00072">
    <property type="entry name" value="Response_reg"/>
    <property type="match status" value="1"/>
</dbReference>
<feature type="domain" description="HTH araC/xylS-type" evidence="11">
    <location>
        <begin position="1225"/>
        <end position="1323"/>
    </location>
</feature>
<feature type="domain" description="Response regulatory" evidence="13">
    <location>
        <begin position="1053"/>
        <end position="1168"/>
    </location>
</feature>